<dbReference type="InterPro" id="IPR008979">
    <property type="entry name" value="Galactose-bd-like_sf"/>
</dbReference>
<dbReference type="EMBL" id="LAZR01020995">
    <property type="protein sequence ID" value="KKL86852.1"/>
    <property type="molecule type" value="Genomic_DNA"/>
</dbReference>
<feature type="non-terminal residue" evidence="1">
    <location>
        <position position="476"/>
    </location>
</feature>
<dbReference type="AlphaFoldDB" id="A0A0F9IHT6"/>
<sequence length="476" mass="50136">MKGPELHTSLNAANDSATEAITAFSDHSGTIDGATKVDSGVDFLSMIPQGINGVMNGDFETGDTAGWSSTDCFISVGTHFGRDNVCEAVLINGTTIYVNQNNVAMLNKYYTYSADVYIPSGQSLNEVSLGNAITDLHDSTTTKDTWVTLKFVVRIPLSSRDNVDIYTSVGDVNDVFYIDNVSVKELEVLGSDLVTGGDFTLGADLNVSICVNNNYTSFANATPNGFDATSNGGGMHTAGTADEISFVSGQKYIVTFDMVLNSGTAPYFDIAGDIGGGSISAEGLQLSSVGSNVFEFTCNATTTGNLVFLNAVTATDYEITNLSVKDADTDWDNDPGWIVAGGVATHSGGAGALVQEIGEGTGTFLVKFTISGRTDGVIEIGDDNGSLSSEFTTDGTYTAVVKNNTETNFPSFTANAAFDGSIDNVSVHKLTFQKEIAESTNYTDTHYVLPVDENDFIIPVDYVAEGIVAQVFGGET</sequence>
<name>A0A0F9IHT6_9ZZZZ</name>
<protein>
    <submittedName>
        <fullName evidence="1">Uncharacterized protein</fullName>
    </submittedName>
</protein>
<comment type="caution">
    <text evidence="1">The sequence shown here is derived from an EMBL/GenBank/DDBJ whole genome shotgun (WGS) entry which is preliminary data.</text>
</comment>
<dbReference type="Gene3D" id="2.60.120.260">
    <property type="entry name" value="Galactose-binding domain-like"/>
    <property type="match status" value="1"/>
</dbReference>
<organism evidence="1">
    <name type="scientific">marine sediment metagenome</name>
    <dbReference type="NCBI Taxonomy" id="412755"/>
    <lineage>
        <taxon>unclassified sequences</taxon>
        <taxon>metagenomes</taxon>
        <taxon>ecological metagenomes</taxon>
    </lineage>
</organism>
<gene>
    <name evidence="1" type="ORF">LCGC14_1940570</name>
</gene>
<proteinExistence type="predicted"/>
<reference evidence="1" key="1">
    <citation type="journal article" date="2015" name="Nature">
        <title>Complex archaea that bridge the gap between prokaryotes and eukaryotes.</title>
        <authorList>
            <person name="Spang A."/>
            <person name="Saw J.H."/>
            <person name="Jorgensen S.L."/>
            <person name="Zaremba-Niedzwiedzka K."/>
            <person name="Martijn J."/>
            <person name="Lind A.E."/>
            <person name="van Eijk R."/>
            <person name="Schleper C."/>
            <person name="Guy L."/>
            <person name="Ettema T.J."/>
        </authorList>
    </citation>
    <scope>NUCLEOTIDE SEQUENCE</scope>
</reference>
<evidence type="ECO:0000313" key="1">
    <source>
        <dbReference type="EMBL" id="KKL86852.1"/>
    </source>
</evidence>
<accession>A0A0F9IHT6</accession>
<dbReference type="SUPFAM" id="SSF49785">
    <property type="entry name" value="Galactose-binding domain-like"/>
    <property type="match status" value="1"/>
</dbReference>